<keyword evidence="1" id="KW-0175">Coiled coil</keyword>
<dbReference type="PANTHER" id="PTHR38448">
    <property type="entry name" value="REGULATORY PROTEIN YLBF-RELATED"/>
    <property type="match status" value="1"/>
</dbReference>
<gene>
    <name evidence="2" type="ORF">SAMN06295960_0490</name>
</gene>
<dbReference type="Proteomes" id="UP000193834">
    <property type="component" value="Unassembled WGS sequence"/>
</dbReference>
<dbReference type="PANTHER" id="PTHR38448:SF2">
    <property type="entry name" value="REGULATORY PROTEIN YLBF"/>
    <property type="match status" value="1"/>
</dbReference>
<keyword evidence="3" id="KW-1185">Reference proteome</keyword>
<proteinExistence type="predicted"/>
<evidence type="ECO:0000313" key="2">
    <source>
        <dbReference type="EMBL" id="SMG14554.1"/>
    </source>
</evidence>
<accession>A0A1X7IJ93</accession>
<sequence length="147" mass="16342">MQQHEVVDMAALLTHAYELGDMIKDSAEVANYLYWKVRVESHQEAQQMIKEFARKKEAFSETERFGHFHPDYHKAKAEMEETELRLNAIEAVRSFKEAEDQLDQMLYELSSSIAHAVSDTIKVPSNALKPSGGGCGNGCSGGCASCG</sequence>
<organism evidence="2 3">
    <name type="scientific">Paenibacillus aquistagni</name>
    <dbReference type="NCBI Taxonomy" id="1852522"/>
    <lineage>
        <taxon>Bacteria</taxon>
        <taxon>Bacillati</taxon>
        <taxon>Bacillota</taxon>
        <taxon>Bacilli</taxon>
        <taxon>Bacillales</taxon>
        <taxon>Paenibacillaceae</taxon>
        <taxon>Paenibacillus</taxon>
    </lineage>
</organism>
<evidence type="ECO:0000256" key="1">
    <source>
        <dbReference type="SAM" id="Coils"/>
    </source>
</evidence>
<dbReference type="STRING" id="1852522.SAMN06295960_0490"/>
<dbReference type="EMBL" id="FXAZ01000001">
    <property type="protein sequence ID" value="SMG14554.1"/>
    <property type="molecule type" value="Genomic_DNA"/>
</dbReference>
<dbReference type="Gene3D" id="1.20.1500.10">
    <property type="entry name" value="YheA/YmcA-like"/>
    <property type="match status" value="1"/>
</dbReference>
<feature type="coiled-coil region" evidence="1">
    <location>
        <begin position="72"/>
        <end position="99"/>
    </location>
</feature>
<dbReference type="AlphaFoldDB" id="A0A1X7IJ93"/>
<dbReference type="InterPro" id="IPR023378">
    <property type="entry name" value="YheA/YmcA-like_dom_sf"/>
</dbReference>
<dbReference type="InterPro" id="IPR052767">
    <property type="entry name" value="Bact_com_dev_regulator"/>
</dbReference>
<dbReference type="InterPro" id="IPR010368">
    <property type="entry name" value="Com_YlbF"/>
</dbReference>
<protein>
    <submittedName>
        <fullName evidence="2">Cell fate regulator YlbF, YheA/YmcA/DUF963 family (Controls sporulation, competence, biofilm development)</fullName>
    </submittedName>
</protein>
<dbReference type="SUPFAM" id="SSF158622">
    <property type="entry name" value="YheA/YmcA-like"/>
    <property type="match status" value="1"/>
</dbReference>
<name>A0A1X7IJ93_9BACL</name>
<dbReference type="Pfam" id="PF06133">
    <property type="entry name" value="Com_YlbF"/>
    <property type="match status" value="1"/>
</dbReference>
<reference evidence="2 3" key="1">
    <citation type="submission" date="2017-04" db="EMBL/GenBank/DDBJ databases">
        <authorList>
            <person name="Afonso C.L."/>
            <person name="Miller P.J."/>
            <person name="Scott M.A."/>
            <person name="Spackman E."/>
            <person name="Goraichik I."/>
            <person name="Dimitrov K.M."/>
            <person name="Suarez D.L."/>
            <person name="Swayne D.E."/>
        </authorList>
    </citation>
    <scope>NUCLEOTIDE SEQUENCE [LARGE SCALE GENOMIC DNA]</scope>
    <source>
        <strain evidence="2 3">11</strain>
    </source>
</reference>
<evidence type="ECO:0000313" key="3">
    <source>
        <dbReference type="Proteomes" id="UP000193834"/>
    </source>
</evidence>